<reference evidence="2 3" key="1">
    <citation type="submission" date="2024-10" db="EMBL/GenBank/DDBJ databases">
        <title>The Natural Products Discovery Center: Release of the First 8490 Sequenced Strains for Exploring Actinobacteria Biosynthetic Diversity.</title>
        <authorList>
            <person name="Kalkreuter E."/>
            <person name="Kautsar S.A."/>
            <person name="Yang D."/>
            <person name="Bader C.D."/>
            <person name="Teijaro C.N."/>
            <person name="Fluegel L."/>
            <person name="Davis C.M."/>
            <person name="Simpson J.R."/>
            <person name="Lauterbach L."/>
            <person name="Steele A.D."/>
            <person name="Gui C."/>
            <person name="Meng S."/>
            <person name="Li G."/>
            <person name="Viehrig K."/>
            <person name="Ye F."/>
            <person name="Su P."/>
            <person name="Kiefer A.F."/>
            <person name="Nichols A."/>
            <person name="Cepeda A.J."/>
            <person name="Yan W."/>
            <person name="Fan B."/>
            <person name="Jiang Y."/>
            <person name="Adhikari A."/>
            <person name="Zheng C.-J."/>
            <person name="Schuster L."/>
            <person name="Cowan T.M."/>
            <person name="Smanski M.J."/>
            <person name="Chevrette M.G."/>
            <person name="De Carvalho L.P.S."/>
            <person name="Shen B."/>
        </authorList>
    </citation>
    <scope>NUCLEOTIDE SEQUENCE [LARGE SCALE GENOMIC DNA]</scope>
    <source>
        <strain evidence="2 3">NPDC020979</strain>
    </source>
</reference>
<evidence type="ECO:0000256" key="1">
    <source>
        <dbReference type="SAM" id="Phobius"/>
    </source>
</evidence>
<gene>
    <name evidence="2" type="ORF">ACH4TF_27670</name>
</gene>
<evidence type="ECO:0000313" key="2">
    <source>
        <dbReference type="EMBL" id="MFI0914202.1"/>
    </source>
</evidence>
<feature type="transmembrane region" description="Helical" evidence="1">
    <location>
        <begin position="30"/>
        <end position="51"/>
    </location>
</feature>
<keyword evidence="1" id="KW-1133">Transmembrane helix</keyword>
<dbReference type="RefSeq" id="WP_397614218.1">
    <property type="nucleotide sequence ID" value="NZ_JBIRRB010000011.1"/>
</dbReference>
<keyword evidence="1" id="KW-0812">Transmembrane</keyword>
<accession>A0ABW7TD13</accession>
<keyword evidence="1" id="KW-0472">Membrane</keyword>
<feature type="transmembrane region" description="Helical" evidence="1">
    <location>
        <begin position="6"/>
        <end position="23"/>
    </location>
</feature>
<sequence>MHPFAWLSPVQAGLALLALLGCGRRRPQRFVVPLIGFMALMAVVFLTVLLLPKRR</sequence>
<dbReference type="Proteomes" id="UP001611162">
    <property type="component" value="Unassembled WGS sequence"/>
</dbReference>
<name>A0ABW7TD13_9ACTN</name>
<dbReference type="EMBL" id="JBIRRB010000011">
    <property type="protein sequence ID" value="MFI0914202.1"/>
    <property type="molecule type" value="Genomic_DNA"/>
</dbReference>
<keyword evidence="3" id="KW-1185">Reference proteome</keyword>
<comment type="caution">
    <text evidence="2">The sequence shown here is derived from an EMBL/GenBank/DDBJ whole genome shotgun (WGS) entry which is preliminary data.</text>
</comment>
<protein>
    <submittedName>
        <fullName evidence="2">Uncharacterized protein</fullName>
    </submittedName>
</protein>
<evidence type="ECO:0000313" key="3">
    <source>
        <dbReference type="Proteomes" id="UP001611162"/>
    </source>
</evidence>
<organism evidence="2 3">
    <name type="scientific">Streptomyces abikoensis</name>
    <dbReference type="NCBI Taxonomy" id="97398"/>
    <lineage>
        <taxon>Bacteria</taxon>
        <taxon>Bacillati</taxon>
        <taxon>Actinomycetota</taxon>
        <taxon>Actinomycetes</taxon>
        <taxon>Kitasatosporales</taxon>
        <taxon>Streptomycetaceae</taxon>
        <taxon>Streptomyces</taxon>
    </lineage>
</organism>
<proteinExistence type="predicted"/>